<accession>A0A644Y7M3</accession>
<dbReference type="InterPro" id="IPR028971">
    <property type="entry name" value="NAD-GDH_cat"/>
</dbReference>
<dbReference type="SUPFAM" id="SSF53223">
    <property type="entry name" value="Aminoacid dehydrogenase-like, N-terminal domain"/>
    <property type="match status" value="1"/>
</dbReference>
<dbReference type="EMBL" id="VSSQ01004233">
    <property type="protein sequence ID" value="MPM24309.1"/>
    <property type="molecule type" value="Genomic_DNA"/>
</dbReference>
<dbReference type="SUPFAM" id="SSF51735">
    <property type="entry name" value="NAD(P)-binding Rossmann-fold domains"/>
    <property type="match status" value="1"/>
</dbReference>
<keyword evidence="2" id="KW-0560">Oxidoreductase</keyword>
<proteinExistence type="inferred from homology"/>
<dbReference type="AlphaFoldDB" id="A0A644Y7M3"/>
<dbReference type="SMART" id="SM00839">
    <property type="entry name" value="ELFV_dehydrog"/>
    <property type="match status" value="1"/>
</dbReference>
<dbReference type="InterPro" id="IPR036291">
    <property type="entry name" value="NAD(P)-bd_dom_sf"/>
</dbReference>
<dbReference type="Pfam" id="PF05088">
    <property type="entry name" value="Bac_GDH_CD"/>
    <property type="match status" value="1"/>
</dbReference>
<dbReference type="GO" id="GO:0004069">
    <property type="term" value="F:L-aspartate:2-oxoglutarate aminotransferase activity"/>
    <property type="evidence" value="ECO:0007669"/>
    <property type="project" value="InterPro"/>
</dbReference>
<protein>
    <recommendedName>
        <fullName evidence="3">Glutamate/phenylalanine/leucine/valine/L-tryptophan dehydrogenase C-terminal domain-containing protein</fullName>
    </recommendedName>
</protein>
<name>A0A644Y7M3_9ZZZZ</name>
<dbReference type="PANTHER" id="PTHR11606:SF39">
    <property type="entry name" value="GLUTAMATE_PHENYLALANINE_LEUCINE_VALINE_L-TRYPTOPHAN DEHYDROGENASE C-TERMINAL DOMAIN-CONTAINING PROTEIN"/>
    <property type="match status" value="1"/>
</dbReference>
<dbReference type="GO" id="GO:0004352">
    <property type="term" value="F:glutamate dehydrogenase (NAD+) activity"/>
    <property type="evidence" value="ECO:0007669"/>
    <property type="project" value="InterPro"/>
</dbReference>
<comment type="similarity">
    <text evidence="1">Belongs to the Glu/Leu/Phe/Val dehydrogenases family.</text>
</comment>
<sequence length="593" mass="67243">MIFRSVLNFIESILKTNFFCGTQSALSFRLNPDFMHFYEALTPSYTGAFPTERPYGVFFFYRENAIGFQVRFSEIARGGWRTVVPKRSTNRLETLAAFDSANDEIYREVYVLAHTQHMKNKDIYEGGAKMITLLNLEPGEEFHTALWETQRSICEAFLALINYDDDGKLRDRKIVDRYARKEIIEIGPDENMFDPMLEWMGNFAAREGYTLGAGLISGKPNGGINHKEFGVTSFGVFQYLLRTMRELGINPEQDEFSVKIAGGPGGDVAGNMMKLLLRKNGDAWIFPKLKIVAVTDGPAAICDPDGIDRDELGRLVLNQNLDSFNPDRLHGNGAYMLFSKPVLDGDGFERHRLVECRKHALTEKMINRDEYMKLFQNNLYGYADIFLPCGGRPSTINITNYLDYLPEGKPSSRAIVEGANSFITPDARIKLQEAGIPIVKDASANKCGVITSSYEILSGLMLDETEFQEVKPRLVREIMERLAKLAQGEAEWLFAMHRSTGKFLTELTDELSGEINRKNTEISLYLGKHPELIDDKVILAHLPKLFSEKYRDRLSRIPAEYRRAIVSVELATRIVYHQSNMLVYEINAAMASI</sequence>
<comment type="caution">
    <text evidence="4">The sequence shown here is derived from an EMBL/GenBank/DDBJ whole genome shotgun (WGS) entry which is preliminary data.</text>
</comment>
<dbReference type="Pfam" id="PF00208">
    <property type="entry name" value="ELFV_dehydrog"/>
    <property type="match status" value="1"/>
</dbReference>
<gene>
    <name evidence="4" type="ORF">SDC9_70790</name>
</gene>
<dbReference type="GO" id="GO:0006538">
    <property type="term" value="P:L-glutamate catabolic process"/>
    <property type="evidence" value="ECO:0007669"/>
    <property type="project" value="InterPro"/>
</dbReference>
<evidence type="ECO:0000256" key="2">
    <source>
        <dbReference type="ARBA" id="ARBA00023002"/>
    </source>
</evidence>
<dbReference type="InterPro" id="IPR046346">
    <property type="entry name" value="Aminoacid_DH-like_N_sf"/>
</dbReference>
<dbReference type="Gene3D" id="3.40.50.720">
    <property type="entry name" value="NAD(P)-binding Rossmann-like Domain"/>
    <property type="match status" value="1"/>
</dbReference>
<reference evidence="4" key="1">
    <citation type="submission" date="2019-08" db="EMBL/GenBank/DDBJ databases">
        <authorList>
            <person name="Kucharzyk K."/>
            <person name="Murdoch R.W."/>
            <person name="Higgins S."/>
            <person name="Loffler F."/>
        </authorList>
    </citation>
    <scope>NUCLEOTIDE SEQUENCE</scope>
</reference>
<evidence type="ECO:0000313" key="4">
    <source>
        <dbReference type="EMBL" id="MPM24309.1"/>
    </source>
</evidence>
<evidence type="ECO:0000256" key="1">
    <source>
        <dbReference type="ARBA" id="ARBA00006382"/>
    </source>
</evidence>
<dbReference type="InterPro" id="IPR006096">
    <property type="entry name" value="Glu/Leu/Phe/Val/Trp_DH_C"/>
</dbReference>
<organism evidence="4">
    <name type="scientific">bioreactor metagenome</name>
    <dbReference type="NCBI Taxonomy" id="1076179"/>
    <lineage>
        <taxon>unclassified sequences</taxon>
        <taxon>metagenomes</taxon>
        <taxon>ecological metagenomes</taxon>
    </lineage>
</organism>
<evidence type="ECO:0000259" key="3">
    <source>
        <dbReference type="SMART" id="SM00839"/>
    </source>
</evidence>
<feature type="domain" description="Glutamate/phenylalanine/leucine/valine/L-tryptophan dehydrogenase C-terminal" evidence="3">
    <location>
        <begin position="223"/>
        <end position="501"/>
    </location>
</feature>
<dbReference type="PANTHER" id="PTHR11606">
    <property type="entry name" value="GLUTAMATE DEHYDROGENASE"/>
    <property type="match status" value="1"/>
</dbReference>